<proteinExistence type="predicted"/>
<evidence type="ECO:0000256" key="1">
    <source>
        <dbReference type="SAM" id="Phobius"/>
    </source>
</evidence>
<sequence length="56" mass="6268">MRLQRSTQTLSLIPVISTPVIIALVTHSSCSLQLRFYTNQQRLAPGCKNNILTLDL</sequence>
<name>A0A9K3ILZ6_HELAN</name>
<gene>
    <name evidence="2" type="ORF">HanXRQr2_Chr07g0297751</name>
</gene>
<keyword evidence="1" id="KW-1133">Transmembrane helix</keyword>
<organism evidence="2 3">
    <name type="scientific">Helianthus annuus</name>
    <name type="common">Common sunflower</name>
    <dbReference type="NCBI Taxonomy" id="4232"/>
    <lineage>
        <taxon>Eukaryota</taxon>
        <taxon>Viridiplantae</taxon>
        <taxon>Streptophyta</taxon>
        <taxon>Embryophyta</taxon>
        <taxon>Tracheophyta</taxon>
        <taxon>Spermatophyta</taxon>
        <taxon>Magnoliopsida</taxon>
        <taxon>eudicotyledons</taxon>
        <taxon>Gunneridae</taxon>
        <taxon>Pentapetalae</taxon>
        <taxon>asterids</taxon>
        <taxon>campanulids</taxon>
        <taxon>Asterales</taxon>
        <taxon>Asteraceae</taxon>
        <taxon>Asteroideae</taxon>
        <taxon>Heliantheae alliance</taxon>
        <taxon>Heliantheae</taxon>
        <taxon>Helianthus</taxon>
    </lineage>
</organism>
<dbReference type="EMBL" id="MNCJ02000322">
    <property type="protein sequence ID" value="KAF5798850.1"/>
    <property type="molecule type" value="Genomic_DNA"/>
</dbReference>
<evidence type="ECO:0000313" key="2">
    <source>
        <dbReference type="EMBL" id="KAF5798850.1"/>
    </source>
</evidence>
<feature type="transmembrane region" description="Helical" evidence="1">
    <location>
        <begin position="12"/>
        <end position="32"/>
    </location>
</feature>
<dbReference type="Gramene" id="mRNA:HanXRQr2_Chr07g0297751">
    <property type="protein sequence ID" value="CDS:HanXRQr2_Chr07g0297751.1"/>
    <property type="gene ID" value="HanXRQr2_Chr07g0297751"/>
</dbReference>
<comment type="caution">
    <text evidence="2">The sequence shown here is derived from an EMBL/GenBank/DDBJ whole genome shotgun (WGS) entry which is preliminary data.</text>
</comment>
<keyword evidence="1" id="KW-0472">Membrane</keyword>
<keyword evidence="1" id="KW-0812">Transmembrane</keyword>
<dbReference type="AlphaFoldDB" id="A0A9K3ILZ6"/>
<dbReference type="Proteomes" id="UP000215914">
    <property type="component" value="Unassembled WGS sequence"/>
</dbReference>
<reference evidence="2" key="1">
    <citation type="journal article" date="2017" name="Nature">
        <title>The sunflower genome provides insights into oil metabolism, flowering and Asterid evolution.</title>
        <authorList>
            <person name="Badouin H."/>
            <person name="Gouzy J."/>
            <person name="Grassa C.J."/>
            <person name="Murat F."/>
            <person name="Staton S.E."/>
            <person name="Cottret L."/>
            <person name="Lelandais-Briere C."/>
            <person name="Owens G.L."/>
            <person name="Carrere S."/>
            <person name="Mayjonade B."/>
            <person name="Legrand L."/>
            <person name="Gill N."/>
            <person name="Kane N.C."/>
            <person name="Bowers J.E."/>
            <person name="Hubner S."/>
            <person name="Bellec A."/>
            <person name="Berard A."/>
            <person name="Berges H."/>
            <person name="Blanchet N."/>
            <person name="Boniface M.C."/>
            <person name="Brunel D."/>
            <person name="Catrice O."/>
            <person name="Chaidir N."/>
            <person name="Claudel C."/>
            <person name="Donnadieu C."/>
            <person name="Faraut T."/>
            <person name="Fievet G."/>
            <person name="Helmstetter N."/>
            <person name="King M."/>
            <person name="Knapp S.J."/>
            <person name="Lai Z."/>
            <person name="Le Paslier M.C."/>
            <person name="Lippi Y."/>
            <person name="Lorenzon L."/>
            <person name="Mandel J.R."/>
            <person name="Marage G."/>
            <person name="Marchand G."/>
            <person name="Marquand E."/>
            <person name="Bret-Mestries E."/>
            <person name="Morien E."/>
            <person name="Nambeesan S."/>
            <person name="Nguyen T."/>
            <person name="Pegot-Espagnet P."/>
            <person name="Pouilly N."/>
            <person name="Raftis F."/>
            <person name="Sallet E."/>
            <person name="Schiex T."/>
            <person name="Thomas J."/>
            <person name="Vandecasteele C."/>
            <person name="Vares D."/>
            <person name="Vear F."/>
            <person name="Vautrin S."/>
            <person name="Crespi M."/>
            <person name="Mangin B."/>
            <person name="Burke J.M."/>
            <person name="Salse J."/>
            <person name="Munos S."/>
            <person name="Vincourt P."/>
            <person name="Rieseberg L.H."/>
            <person name="Langlade N.B."/>
        </authorList>
    </citation>
    <scope>NUCLEOTIDE SEQUENCE</scope>
    <source>
        <tissue evidence="2">Leaves</tissue>
    </source>
</reference>
<accession>A0A9K3ILZ6</accession>
<protein>
    <submittedName>
        <fullName evidence="2">Uncharacterized protein</fullName>
    </submittedName>
</protein>
<reference evidence="2" key="2">
    <citation type="submission" date="2020-06" db="EMBL/GenBank/DDBJ databases">
        <title>Helianthus annuus Genome sequencing and assembly Release 2.</title>
        <authorList>
            <person name="Gouzy J."/>
            <person name="Langlade N."/>
            <person name="Munos S."/>
        </authorList>
    </citation>
    <scope>NUCLEOTIDE SEQUENCE</scope>
    <source>
        <tissue evidence="2">Leaves</tissue>
    </source>
</reference>
<evidence type="ECO:0000313" key="3">
    <source>
        <dbReference type="Proteomes" id="UP000215914"/>
    </source>
</evidence>
<keyword evidence="3" id="KW-1185">Reference proteome</keyword>